<evidence type="ECO:0000256" key="1">
    <source>
        <dbReference type="SAM" id="MobiDB-lite"/>
    </source>
</evidence>
<sequence length="234" mass="25240">MQAEKQPASWSRHRCCLHKASHPSLAADAARCFISLMISLASAAAPRRGSAAAAVAFTFTAVPAPPLCPPAVLLSRRACSHPPSAQTDDAPAMTPLPPARRRPPAQPATSRARAARSSPRPSAPHPRLAAAPFERLASPLLCPSRAELGSAREGESTVEKAKRRCRRSRPAERVRVAREIMFLPALRAGSASGERYTYPWTIGYINRGFKGYDADDYLKSRNNSAPIRSGGKRQ</sequence>
<name>A0A0D2M722_HYPSF</name>
<dbReference type="Proteomes" id="UP000054270">
    <property type="component" value="Unassembled WGS sequence"/>
</dbReference>
<protein>
    <submittedName>
        <fullName evidence="2">Uncharacterized protein</fullName>
    </submittedName>
</protein>
<proteinExistence type="predicted"/>
<accession>A0A0D2M722</accession>
<evidence type="ECO:0000313" key="3">
    <source>
        <dbReference type="Proteomes" id="UP000054270"/>
    </source>
</evidence>
<feature type="compositionally biased region" description="Low complexity" evidence="1">
    <location>
        <begin position="107"/>
        <end position="127"/>
    </location>
</feature>
<organism evidence="2 3">
    <name type="scientific">Hypholoma sublateritium (strain FD-334 SS-4)</name>
    <dbReference type="NCBI Taxonomy" id="945553"/>
    <lineage>
        <taxon>Eukaryota</taxon>
        <taxon>Fungi</taxon>
        <taxon>Dikarya</taxon>
        <taxon>Basidiomycota</taxon>
        <taxon>Agaricomycotina</taxon>
        <taxon>Agaricomycetes</taxon>
        <taxon>Agaricomycetidae</taxon>
        <taxon>Agaricales</taxon>
        <taxon>Agaricineae</taxon>
        <taxon>Strophariaceae</taxon>
        <taxon>Hypholoma</taxon>
    </lineage>
</organism>
<keyword evidence="3" id="KW-1185">Reference proteome</keyword>
<reference evidence="3" key="1">
    <citation type="submission" date="2014-04" db="EMBL/GenBank/DDBJ databases">
        <title>Evolutionary Origins and Diversification of the Mycorrhizal Mutualists.</title>
        <authorList>
            <consortium name="DOE Joint Genome Institute"/>
            <consortium name="Mycorrhizal Genomics Consortium"/>
            <person name="Kohler A."/>
            <person name="Kuo A."/>
            <person name="Nagy L.G."/>
            <person name="Floudas D."/>
            <person name="Copeland A."/>
            <person name="Barry K.W."/>
            <person name="Cichocki N."/>
            <person name="Veneault-Fourrey C."/>
            <person name="LaButti K."/>
            <person name="Lindquist E.A."/>
            <person name="Lipzen A."/>
            <person name="Lundell T."/>
            <person name="Morin E."/>
            <person name="Murat C."/>
            <person name="Riley R."/>
            <person name="Ohm R."/>
            <person name="Sun H."/>
            <person name="Tunlid A."/>
            <person name="Henrissat B."/>
            <person name="Grigoriev I.V."/>
            <person name="Hibbett D.S."/>
            <person name="Martin F."/>
        </authorList>
    </citation>
    <scope>NUCLEOTIDE SEQUENCE [LARGE SCALE GENOMIC DNA]</scope>
    <source>
        <strain evidence="3">FD-334 SS-4</strain>
    </source>
</reference>
<dbReference type="AlphaFoldDB" id="A0A0D2M722"/>
<gene>
    <name evidence="2" type="ORF">HYPSUDRAFT_204939</name>
</gene>
<feature type="region of interest" description="Disordered" evidence="1">
    <location>
        <begin position="79"/>
        <end position="127"/>
    </location>
</feature>
<dbReference type="EMBL" id="KN817582">
    <property type="protein sequence ID" value="KJA19028.1"/>
    <property type="molecule type" value="Genomic_DNA"/>
</dbReference>
<evidence type="ECO:0000313" key="2">
    <source>
        <dbReference type="EMBL" id="KJA19028.1"/>
    </source>
</evidence>